<proteinExistence type="predicted"/>
<name>A0A849AEQ7_9ACTN</name>
<dbReference type="EMBL" id="JABEND010000009">
    <property type="protein sequence ID" value="NNG36950.1"/>
    <property type="molecule type" value="Genomic_DNA"/>
</dbReference>
<evidence type="ECO:0000313" key="2">
    <source>
        <dbReference type="Proteomes" id="UP000562984"/>
    </source>
</evidence>
<comment type="caution">
    <text evidence="1">The sequence shown here is derived from an EMBL/GenBank/DDBJ whole genome shotgun (WGS) entry which is preliminary data.</text>
</comment>
<protein>
    <submittedName>
        <fullName evidence="1">Uncharacterized protein</fullName>
    </submittedName>
</protein>
<dbReference type="Proteomes" id="UP000562984">
    <property type="component" value="Unassembled WGS sequence"/>
</dbReference>
<accession>A0A849AEQ7</accession>
<dbReference type="RefSeq" id="WP_171200657.1">
    <property type="nucleotide sequence ID" value="NZ_JABEND010000009.1"/>
</dbReference>
<organism evidence="1 2">
    <name type="scientific">Nakamurella aerolata</name>
    <dbReference type="NCBI Taxonomy" id="1656892"/>
    <lineage>
        <taxon>Bacteria</taxon>
        <taxon>Bacillati</taxon>
        <taxon>Actinomycetota</taxon>
        <taxon>Actinomycetes</taxon>
        <taxon>Nakamurellales</taxon>
        <taxon>Nakamurellaceae</taxon>
        <taxon>Nakamurella</taxon>
    </lineage>
</organism>
<evidence type="ECO:0000313" key="1">
    <source>
        <dbReference type="EMBL" id="NNG36950.1"/>
    </source>
</evidence>
<keyword evidence="2" id="KW-1185">Reference proteome</keyword>
<dbReference type="AlphaFoldDB" id="A0A849AEQ7"/>
<sequence length="87" mass="9339">MSQTTQRLAERIVAAMPAQRGPVAVGSLAGWQGPYLLVTVAGSDVPVAIWTATFDAWLAGRETPTGLVLVTFYDRQPVVIDRLVTRG</sequence>
<reference evidence="1 2" key="1">
    <citation type="submission" date="2020-05" db="EMBL/GenBank/DDBJ databases">
        <title>Nakamurella sp. DB0629 isolated from air conditioner.</title>
        <authorList>
            <person name="Kim D.H."/>
            <person name="Kim D.-U."/>
        </authorList>
    </citation>
    <scope>NUCLEOTIDE SEQUENCE [LARGE SCALE GENOMIC DNA]</scope>
    <source>
        <strain evidence="1 2">DB0629</strain>
    </source>
</reference>
<gene>
    <name evidence="1" type="ORF">HKD39_14765</name>
</gene>